<organism evidence="2 3">
    <name type="scientific">Ostreococcus tauri</name>
    <name type="common">Marine green alga</name>
    <dbReference type="NCBI Taxonomy" id="70448"/>
    <lineage>
        <taxon>Eukaryota</taxon>
        <taxon>Viridiplantae</taxon>
        <taxon>Chlorophyta</taxon>
        <taxon>Mamiellophyceae</taxon>
        <taxon>Mamiellales</taxon>
        <taxon>Bathycoccaceae</taxon>
        <taxon>Ostreococcus</taxon>
    </lineage>
</organism>
<keyword evidence="3" id="KW-1185">Reference proteome</keyword>
<keyword evidence="1" id="KW-0812">Transmembrane</keyword>
<sequence length="212" mass="23611">MTRLARIDRHLATSSASAFASVLDVVDERRDHRDASMSHDGWATADDDGSKSAIARCRSWATHMTKETKRDYLALYDANGGAEASWERTRTWCPCSRWPTASDVPGCGTLGSPQSTQGQHRLTSDRGDDTMHTGVLWGVFVLFIVIAGCFIAFLRISKLNPARDWHTHVRSLSRTKQDFDANIEPPRAMHLVQHPGNDAPHFAIAIEENPEE</sequence>
<gene>
    <name evidence="2" type="ORF">OT_ostta18g00130</name>
</gene>
<keyword evidence="1" id="KW-0472">Membrane</keyword>
<evidence type="ECO:0000313" key="2">
    <source>
        <dbReference type="EMBL" id="CEG00666.1"/>
    </source>
</evidence>
<dbReference type="InParanoid" id="A0A096P8W7"/>
<dbReference type="AlphaFoldDB" id="A0A096P8W7"/>
<comment type="caution">
    <text evidence="2">The sequence shown here is derived from an EMBL/GenBank/DDBJ whole genome shotgun (WGS) entry which is preliminary data.</text>
</comment>
<reference evidence="3" key="1">
    <citation type="journal article" date="2006" name="Proc. Natl. Acad. Sci. U.S.A.">
        <title>Genome analysis of the smallest free-living eukaryote Ostreococcus tauri unveils many unique features.</title>
        <authorList>
            <person name="Derelle E."/>
            <person name="Ferraz C."/>
            <person name="Rombauts S."/>
            <person name="Rouze P."/>
            <person name="Worden A.Z."/>
            <person name="Robbens S."/>
            <person name="Partensky F."/>
            <person name="Degroeve S."/>
            <person name="Echeynie S."/>
            <person name="Cooke R."/>
            <person name="Saeys Y."/>
            <person name="Wuyts J."/>
            <person name="Jabbari K."/>
            <person name="Bowler C."/>
            <person name="Panaud O."/>
            <person name="Piegu B."/>
            <person name="Ball S.G."/>
            <person name="Ral J.-P."/>
            <person name="Bouget F.-Y."/>
            <person name="Piganeau G."/>
            <person name="De Baets B."/>
            <person name="Picard A."/>
            <person name="Delseny M."/>
            <person name="Demaille J."/>
            <person name="Van de Peer Y."/>
            <person name="Moreau H."/>
        </authorList>
    </citation>
    <scope>NUCLEOTIDE SEQUENCE [LARGE SCALE GENOMIC DNA]</scope>
    <source>
        <strain evidence="3">OTTH 0595 / CCAP 157/2 / RCC745</strain>
    </source>
</reference>
<dbReference type="GeneID" id="9838310"/>
<accession>A0A096P8W7</accession>
<dbReference type="KEGG" id="ota:OT_ostta18g00130"/>
<proteinExistence type="predicted"/>
<dbReference type="EMBL" id="CAID01000018">
    <property type="protein sequence ID" value="CEG00666.1"/>
    <property type="molecule type" value="Genomic_DNA"/>
</dbReference>
<feature type="transmembrane region" description="Helical" evidence="1">
    <location>
        <begin position="134"/>
        <end position="154"/>
    </location>
</feature>
<evidence type="ECO:0000256" key="1">
    <source>
        <dbReference type="SAM" id="Phobius"/>
    </source>
</evidence>
<evidence type="ECO:0000313" key="3">
    <source>
        <dbReference type="Proteomes" id="UP000009170"/>
    </source>
</evidence>
<dbReference type="RefSeq" id="XP_003084048.2">
    <property type="nucleotide sequence ID" value="XM_003084000.2"/>
</dbReference>
<reference evidence="2 3" key="2">
    <citation type="journal article" date="2014" name="BMC Genomics">
        <title>An improved genome of the model marine alga Ostreococcus tauri unfolds by assessing Illumina de novo assemblies.</title>
        <authorList>
            <person name="Blanc-Mathieu R."/>
            <person name="Verhelst B."/>
            <person name="Derelle E."/>
            <person name="Rombauts S."/>
            <person name="Bouget F.Y."/>
            <person name="Carre I."/>
            <person name="Chateau A."/>
            <person name="Eyre-Walker A."/>
            <person name="Grimsley N."/>
            <person name="Moreau H."/>
            <person name="Piegu B."/>
            <person name="Rivals E."/>
            <person name="Schackwitz W."/>
            <person name="Van de Peer Y."/>
            <person name="Piganeau G."/>
        </authorList>
    </citation>
    <scope>NUCLEOTIDE SEQUENCE [LARGE SCALE GENOMIC DNA]</scope>
    <source>
        <strain evidence="3">OTTH 0595 / CCAP 157/2 / RCC745</strain>
    </source>
</reference>
<dbReference type="Proteomes" id="UP000009170">
    <property type="component" value="Unassembled WGS sequence"/>
</dbReference>
<protein>
    <submittedName>
        <fullName evidence="2">Unnamed product</fullName>
    </submittedName>
</protein>
<keyword evidence="1" id="KW-1133">Transmembrane helix</keyword>
<name>A0A096P8W7_OSTTA</name>